<evidence type="ECO:0000313" key="3">
    <source>
        <dbReference type="Proteomes" id="UP000263273"/>
    </source>
</evidence>
<comment type="caution">
    <text evidence="2">The sequence shown here is derived from an EMBL/GenBank/DDBJ whole genome shotgun (WGS) entry which is preliminary data.</text>
</comment>
<reference evidence="2 3" key="1">
    <citation type="journal article" date="2018" name="Nat. Biotechnol.">
        <title>A standardized bacterial taxonomy based on genome phylogeny substantially revises the tree of life.</title>
        <authorList>
            <person name="Parks D.H."/>
            <person name="Chuvochina M."/>
            <person name="Waite D.W."/>
            <person name="Rinke C."/>
            <person name="Skarshewski A."/>
            <person name="Chaumeil P.A."/>
            <person name="Hugenholtz P."/>
        </authorList>
    </citation>
    <scope>NUCLEOTIDE SEQUENCE [LARGE SCALE GENOMIC DNA]</scope>
    <source>
        <strain evidence="2">UBA10948</strain>
    </source>
</reference>
<evidence type="ECO:0000256" key="1">
    <source>
        <dbReference type="ARBA" id="ARBA00005721"/>
    </source>
</evidence>
<protein>
    <submittedName>
        <fullName evidence="2">Asp23/Gls24 family envelope stress response protein</fullName>
    </submittedName>
</protein>
<dbReference type="AlphaFoldDB" id="A0A354YXG1"/>
<dbReference type="InterPro" id="IPR005531">
    <property type="entry name" value="Asp23"/>
</dbReference>
<name>A0A354YXG1_9FIRM</name>
<dbReference type="Pfam" id="PF03780">
    <property type="entry name" value="Asp23"/>
    <property type="match status" value="1"/>
</dbReference>
<gene>
    <name evidence="2" type="ORF">DDZ44_05660</name>
</gene>
<dbReference type="RefSeq" id="WP_061214838.1">
    <property type="nucleotide sequence ID" value="NZ_DHSN01000008.1"/>
</dbReference>
<dbReference type="PANTHER" id="PTHR34297:SF2">
    <property type="entry name" value="ASP23_GLS24 FAMILY ENVELOPE STRESS RESPONSE PROTEIN"/>
    <property type="match status" value="1"/>
</dbReference>
<dbReference type="EMBL" id="DNZF01000123">
    <property type="protein sequence ID" value="HBK53401.1"/>
    <property type="molecule type" value="Genomic_DNA"/>
</dbReference>
<dbReference type="PANTHER" id="PTHR34297">
    <property type="entry name" value="HYPOTHETICAL CYTOSOLIC PROTEIN-RELATED"/>
    <property type="match status" value="1"/>
</dbReference>
<evidence type="ECO:0000313" key="2">
    <source>
        <dbReference type="EMBL" id="HBK53401.1"/>
    </source>
</evidence>
<comment type="similarity">
    <text evidence="1">Belongs to the asp23 family.</text>
</comment>
<proteinExistence type="inferred from homology"/>
<organism evidence="2 3">
    <name type="scientific">Syntrophomonas wolfei</name>
    <dbReference type="NCBI Taxonomy" id="863"/>
    <lineage>
        <taxon>Bacteria</taxon>
        <taxon>Bacillati</taxon>
        <taxon>Bacillota</taxon>
        <taxon>Clostridia</taxon>
        <taxon>Eubacteriales</taxon>
        <taxon>Syntrophomonadaceae</taxon>
        <taxon>Syntrophomonas</taxon>
    </lineage>
</organism>
<accession>A0A354YXG1</accession>
<dbReference type="STRING" id="378794.GCA_001570625_02368"/>
<dbReference type="Proteomes" id="UP000263273">
    <property type="component" value="Unassembled WGS sequence"/>
</dbReference>
<sequence>MGVNIVEGQKPEIFNEYGTIRIADEVVSTVAGLAATDVEGVVSLSGGWGTDLVEKLGRKNYGKGIKVEVADDKTKIDIFIVVEFGYPIPEVAEKVQKEVKLAVETMTGLSVASINVHIVSVSIKKSPTDEEADSEFIVE</sequence>